<comment type="caution">
    <text evidence="4">The sequence shown here is derived from an EMBL/GenBank/DDBJ whole genome shotgun (WGS) entry which is preliminary data.</text>
</comment>
<feature type="transmembrane region" description="Helical" evidence="2">
    <location>
        <begin position="21"/>
        <end position="41"/>
    </location>
</feature>
<keyword evidence="2" id="KW-0812">Transmembrane</keyword>
<keyword evidence="2" id="KW-1133">Transmembrane helix</keyword>
<evidence type="ECO:0000313" key="4">
    <source>
        <dbReference type="EMBL" id="NVD44396.1"/>
    </source>
</evidence>
<dbReference type="InterPro" id="IPR003869">
    <property type="entry name" value="Polysac_CapD-like"/>
</dbReference>
<evidence type="ECO:0000313" key="5">
    <source>
        <dbReference type="Proteomes" id="UP000561438"/>
    </source>
</evidence>
<dbReference type="InterPro" id="IPR051203">
    <property type="entry name" value="Polysaccharide_Synthase-Rel"/>
</dbReference>
<dbReference type="PANTHER" id="PTHR43318">
    <property type="entry name" value="UDP-N-ACETYLGLUCOSAMINE 4,6-DEHYDRATASE"/>
    <property type="match status" value="1"/>
</dbReference>
<name>A0A850H136_9SPHN</name>
<proteinExistence type="inferred from homology"/>
<dbReference type="Gene3D" id="3.40.50.720">
    <property type="entry name" value="NAD(P)-binding Rossmann-like Domain"/>
    <property type="match status" value="2"/>
</dbReference>
<dbReference type="Proteomes" id="UP000561438">
    <property type="component" value="Unassembled WGS sequence"/>
</dbReference>
<protein>
    <submittedName>
        <fullName evidence="4">Polysaccharide biosynthesis protein</fullName>
    </submittedName>
</protein>
<reference evidence="4 5" key="1">
    <citation type="submission" date="2020-06" db="EMBL/GenBank/DDBJ databases">
        <title>Altererythrobacter sp. HHU K3-1.</title>
        <authorList>
            <person name="Zhang D."/>
            <person name="Xue H."/>
        </authorList>
    </citation>
    <scope>NUCLEOTIDE SEQUENCE [LARGE SCALE GENOMIC DNA]</scope>
    <source>
        <strain evidence="4 5">HHU K3-1</strain>
    </source>
</reference>
<feature type="transmembrane region" description="Helical" evidence="2">
    <location>
        <begin position="86"/>
        <end position="107"/>
    </location>
</feature>
<evidence type="ECO:0000256" key="2">
    <source>
        <dbReference type="SAM" id="Phobius"/>
    </source>
</evidence>
<accession>A0A850H136</accession>
<keyword evidence="5" id="KW-1185">Reference proteome</keyword>
<dbReference type="AlphaFoldDB" id="A0A850H136"/>
<dbReference type="EMBL" id="JABWGV010000002">
    <property type="protein sequence ID" value="NVD44396.1"/>
    <property type="molecule type" value="Genomic_DNA"/>
</dbReference>
<feature type="transmembrane region" description="Helical" evidence="2">
    <location>
        <begin position="53"/>
        <end position="74"/>
    </location>
</feature>
<evidence type="ECO:0000259" key="3">
    <source>
        <dbReference type="Pfam" id="PF02719"/>
    </source>
</evidence>
<evidence type="ECO:0000256" key="1">
    <source>
        <dbReference type="ARBA" id="ARBA00007430"/>
    </source>
</evidence>
<sequence length="641" mass="69832">MNLPPSYVRKILALPRWSKRLVVVMLDAVLCFASVMLATYLRLGFWPPVDDAILLPTAIAIATVVPLSLMMGGYRAIFRYAGSVSLFLSAKVALLHGFIFATIFTFIGVDGVPRTVGLLQPLILGCMMVMLRVVASSLLNRSITFPWQKTNVPTVLIYGAGRAGRQLALAIRASGEMNLAGFIDDDLSLQSRTLDGIRIYNPTELHTVVLEKQITDILLALPSAGRSRTREIVEQLKQFNLHIRTLPSYLDLAQGKVSVLDLKELEIEDLLGRTAVPPDLELLQRAITGRAIMITGAGGSIGSELCRQIAAMQPSVLILVDHSEFMLYSIEQELKRAAALKDGAGCKLVSILRSVTDEAKMDRVVAEWRPDCIFHAAAYKHVPLVEQNAVEGAFNNIIGTRTMADIAMRHGTEAFILISTDKAVRPTSVMGATKRVAELVLQAKSCNGAKIATRFSMVRFGNVLGSNGSVVPLFRKQIAEGGPVTVTHPDVVRYFMTIPEAAQLVIQAGAMATGGEVFLLDMGEPVKIVDLARNMIELSGMTMAENGQSGDIAIEFVGLRPGEKLFEELLIEDDAMPTDHPQILQAREVSLSSEELGSFMARLERAIKANDENAVRECLNEAVPDYRPAQKQVTLKAVTAA</sequence>
<dbReference type="Pfam" id="PF02719">
    <property type="entry name" value="Polysacc_synt_2"/>
    <property type="match status" value="1"/>
</dbReference>
<dbReference type="InterPro" id="IPR036291">
    <property type="entry name" value="NAD(P)-bd_dom_sf"/>
</dbReference>
<gene>
    <name evidence="4" type="ORF">HUV48_05125</name>
</gene>
<keyword evidence="2" id="KW-0472">Membrane</keyword>
<feature type="domain" description="Polysaccharide biosynthesis protein CapD-like" evidence="3">
    <location>
        <begin position="292"/>
        <end position="586"/>
    </location>
</feature>
<dbReference type="PANTHER" id="PTHR43318:SF1">
    <property type="entry name" value="POLYSACCHARIDE BIOSYNTHESIS PROTEIN EPSC-RELATED"/>
    <property type="match status" value="1"/>
</dbReference>
<comment type="similarity">
    <text evidence="1">Belongs to the polysaccharide synthase family.</text>
</comment>
<organism evidence="4 5">
    <name type="scientific">Qipengyuania atrilutea</name>
    <dbReference type="NCBI Taxonomy" id="2744473"/>
    <lineage>
        <taxon>Bacteria</taxon>
        <taxon>Pseudomonadati</taxon>
        <taxon>Pseudomonadota</taxon>
        <taxon>Alphaproteobacteria</taxon>
        <taxon>Sphingomonadales</taxon>
        <taxon>Erythrobacteraceae</taxon>
        <taxon>Qipengyuania</taxon>
    </lineage>
</organism>
<dbReference type="SUPFAM" id="SSF51735">
    <property type="entry name" value="NAD(P)-binding Rossmann-fold domains"/>
    <property type="match status" value="2"/>
</dbReference>
<dbReference type="CDD" id="cd05237">
    <property type="entry name" value="UDP_invert_4-6DH_SDR_e"/>
    <property type="match status" value="1"/>
</dbReference>